<reference evidence="3 4" key="1">
    <citation type="submission" date="2013-07" db="EMBL/GenBank/DDBJ databases">
        <title>Isolation of Lactococcus garvieae strain TRF1 from the fecal material of a timber rattlesnake.</title>
        <authorList>
            <person name="McLaughlin R.W."/>
            <person name="Cochran P.A."/>
            <person name="Dowd S.E."/>
        </authorList>
    </citation>
    <scope>NUCLEOTIDE SEQUENCE [LARGE SCALE GENOMIC DNA]</scope>
    <source>
        <strain evidence="3 4">TRF1</strain>
    </source>
</reference>
<feature type="transmembrane region" description="Helical" evidence="1">
    <location>
        <begin position="35"/>
        <end position="53"/>
    </location>
</feature>
<feature type="transmembrane region" description="Helical" evidence="1">
    <location>
        <begin position="382"/>
        <end position="403"/>
    </location>
</feature>
<comment type="caution">
    <text evidence="3">The sequence shown here is derived from an EMBL/GenBank/DDBJ whole genome shotgun (WGS) entry which is preliminary data.</text>
</comment>
<dbReference type="Gene3D" id="3.40.50.620">
    <property type="entry name" value="HUPs"/>
    <property type="match status" value="1"/>
</dbReference>
<name>V8AN13_9LACT</name>
<dbReference type="Pfam" id="PF02698">
    <property type="entry name" value="DUF218"/>
    <property type="match status" value="1"/>
</dbReference>
<feature type="transmembrane region" description="Helical" evidence="1">
    <location>
        <begin position="111"/>
        <end position="140"/>
    </location>
</feature>
<feature type="transmembrane region" description="Helical" evidence="1">
    <location>
        <begin position="152"/>
        <end position="175"/>
    </location>
</feature>
<dbReference type="GO" id="GO:0005886">
    <property type="term" value="C:plasma membrane"/>
    <property type="evidence" value="ECO:0007669"/>
    <property type="project" value="TreeGrafter"/>
</dbReference>
<evidence type="ECO:0000256" key="1">
    <source>
        <dbReference type="SAM" id="Phobius"/>
    </source>
</evidence>
<evidence type="ECO:0000313" key="4">
    <source>
        <dbReference type="Proteomes" id="UP000018692"/>
    </source>
</evidence>
<keyword evidence="1" id="KW-1133">Transmembrane helix</keyword>
<dbReference type="Proteomes" id="UP000018692">
    <property type="component" value="Unassembled WGS sequence"/>
</dbReference>
<evidence type="ECO:0000259" key="2">
    <source>
        <dbReference type="Pfam" id="PF02698"/>
    </source>
</evidence>
<dbReference type="GO" id="GO:0043164">
    <property type="term" value="P:Gram-negative-bacterium-type cell wall biogenesis"/>
    <property type="evidence" value="ECO:0007669"/>
    <property type="project" value="TreeGrafter"/>
</dbReference>
<dbReference type="EMBL" id="AVFE01000035">
    <property type="protein sequence ID" value="ETD04218.1"/>
    <property type="molecule type" value="Genomic_DNA"/>
</dbReference>
<feature type="transmembrane region" description="Helical" evidence="1">
    <location>
        <begin position="88"/>
        <end position="105"/>
    </location>
</feature>
<dbReference type="PANTHER" id="PTHR30336:SF18">
    <property type="entry name" value="MEMBRANE PROTEIN"/>
    <property type="match status" value="1"/>
</dbReference>
<protein>
    <recommendedName>
        <fullName evidence="2">DUF218 domain-containing protein</fullName>
    </recommendedName>
</protein>
<dbReference type="InterPro" id="IPR014729">
    <property type="entry name" value="Rossmann-like_a/b/a_fold"/>
</dbReference>
<feature type="transmembrane region" description="Helical" evidence="1">
    <location>
        <begin position="181"/>
        <end position="205"/>
    </location>
</feature>
<proteinExistence type="predicted"/>
<dbReference type="PANTHER" id="PTHR30336">
    <property type="entry name" value="INNER MEMBRANE PROTEIN, PROBABLE PERMEASE"/>
    <property type="match status" value="1"/>
</dbReference>
<dbReference type="InterPro" id="IPR003848">
    <property type="entry name" value="DUF218"/>
</dbReference>
<dbReference type="GO" id="GO:0000270">
    <property type="term" value="P:peptidoglycan metabolic process"/>
    <property type="evidence" value="ECO:0007669"/>
    <property type="project" value="TreeGrafter"/>
</dbReference>
<evidence type="ECO:0000313" key="3">
    <source>
        <dbReference type="EMBL" id="ETD04218.1"/>
    </source>
</evidence>
<feature type="transmembrane region" description="Helical" evidence="1">
    <location>
        <begin position="59"/>
        <end position="76"/>
    </location>
</feature>
<dbReference type="AlphaFoldDB" id="V8AN13"/>
<dbReference type="PATRIC" id="fig|1380772.3.peg.1741"/>
<gene>
    <name evidence="3" type="ORF">N568_0109110</name>
</gene>
<feature type="domain" description="DUF218" evidence="2">
    <location>
        <begin position="221"/>
        <end position="365"/>
    </location>
</feature>
<dbReference type="CDD" id="cd06259">
    <property type="entry name" value="YdcF-like"/>
    <property type="match status" value="1"/>
</dbReference>
<organism evidence="3 4">
    <name type="scientific">Lactococcus garvieae TRF1</name>
    <dbReference type="NCBI Taxonomy" id="1380772"/>
    <lineage>
        <taxon>Bacteria</taxon>
        <taxon>Bacillati</taxon>
        <taxon>Bacillota</taxon>
        <taxon>Bacilli</taxon>
        <taxon>Lactobacillales</taxon>
        <taxon>Streptococcaceae</taxon>
        <taxon>Lactococcus</taxon>
    </lineage>
</organism>
<dbReference type="InterPro" id="IPR051599">
    <property type="entry name" value="Cell_Envelope_Assoc"/>
</dbReference>
<accession>V8AN13</accession>
<keyword evidence="1" id="KW-0812">Transmembrane</keyword>
<keyword evidence="1" id="KW-0472">Membrane</keyword>
<feature type="transmembrane region" description="Helical" evidence="1">
    <location>
        <begin position="6"/>
        <end position="23"/>
    </location>
</feature>
<sequence>MLILLYTLTLSITCTIIVNKTFLKQKPFSPALNKYIKIIIYFLIMFFAWLISLELTITSFYFLIPLFSLLMFLFSYSHEKRKSLNGLLFNNFLLILILYFIYLYWETNQPLIYILLLTIIMSLSVIFTFGVYLLILFLIWNAKIVAKRENLSLANSLTLLLAVSLIIAGGLYSFFYLSLPIWGAVLLSFCIVILFYYSLVVYNFFTVSFIYQFNRPDYNQDYIIVLGSGLIQGKRVSKLLANRIDKAIEFYHFQIKVNNKKPQIIMSGGKGEDEDISEALAMKNYAIEKNIPHSDIWIEDQSRNTMENMLFSKNIIEKNSNQQSYKALYTTNNYHLFRAGLIAKEANLKAYGIGASTAIYFLPNALLREAIAIILMHKMRHLIVTCILAIIGVLASLLTFIIFN</sequence>